<dbReference type="EMBL" id="AB983237">
    <property type="protein sequence ID" value="BAQ35688.1"/>
    <property type="molecule type" value="Genomic_DNA"/>
</dbReference>
<dbReference type="AlphaFoldDB" id="A0A0C6EGL6"/>
<evidence type="ECO:0000313" key="1">
    <source>
        <dbReference type="EMBL" id="BAQ35688.1"/>
    </source>
</evidence>
<protein>
    <submittedName>
        <fullName evidence="1">Uncharacterized protein</fullName>
    </submittedName>
</protein>
<accession>A0A0C6EGL6</accession>
<reference evidence="1" key="1">
    <citation type="submission" date="2014-08" db="EMBL/GenBank/DDBJ databases">
        <title>Comparative genomics of MRSA.</title>
        <authorList>
            <person name="Yamamoto T."/>
        </authorList>
    </citation>
    <scope>NUCLEOTIDE SEQUENCE</scope>
    <source>
        <strain evidence="1">OC3</strain>
    </source>
</reference>
<proteinExistence type="predicted"/>
<organism evidence="1">
    <name type="scientific">Staphylococcus aureus</name>
    <dbReference type="NCBI Taxonomy" id="1280"/>
    <lineage>
        <taxon>Bacteria</taxon>
        <taxon>Bacillati</taxon>
        <taxon>Bacillota</taxon>
        <taxon>Bacilli</taxon>
        <taxon>Bacillales</taxon>
        <taxon>Staphylococcaceae</taxon>
        <taxon>Staphylococcus</taxon>
    </lineage>
</organism>
<sequence length="98" mass="11148">MISLGVLIHDLLSYKKFLISSISLCIVRGLVSSSNVSDCLLTDLFCSKRLYIVSIRNARSNMSPPLSYILQNRFVTISQSYVYLIKVVKNIFQLKMLL</sequence>
<name>A0A0C6EGL6_STAAU</name>